<dbReference type="RefSeq" id="WP_071236056.1">
    <property type="nucleotide sequence ID" value="NZ_KV861326.1"/>
</dbReference>
<dbReference type="InterPro" id="IPR000182">
    <property type="entry name" value="GNAT_dom"/>
</dbReference>
<gene>
    <name evidence="2" type="ORF">BI375_18090</name>
</gene>
<dbReference type="Pfam" id="PF00583">
    <property type="entry name" value="Acetyltransf_1"/>
    <property type="match status" value="1"/>
</dbReference>
<dbReference type="Gene3D" id="3.40.630.30">
    <property type="match status" value="1"/>
</dbReference>
<dbReference type="InterPro" id="IPR016181">
    <property type="entry name" value="Acyl_CoA_acyltransferase"/>
</dbReference>
<evidence type="ECO:0000259" key="1">
    <source>
        <dbReference type="PROSITE" id="PS51186"/>
    </source>
</evidence>
<keyword evidence="3" id="KW-1185">Reference proteome</keyword>
<dbReference type="GeneID" id="83581464"/>
<feature type="domain" description="N-acetyltransferase" evidence="1">
    <location>
        <begin position="3"/>
        <end position="164"/>
    </location>
</feature>
<dbReference type="EMBL" id="MKFT01000008">
    <property type="protein sequence ID" value="OHY93759.1"/>
    <property type="molecule type" value="Genomic_DNA"/>
</dbReference>
<proteinExistence type="predicted"/>
<organism evidence="2 3">
    <name type="scientific">Vibrio rotiferianus</name>
    <dbReference type="NCBI Taxonomy" id="190895"/>
    <lineage>
        <taxon>Bacteria</taxon>
        <taxon>Pseudomonadati</taxon>
        <taxon>Pseudomonadota</taxon>
        <taxon>Gammaproteobacteria</taxon>
        <taxon>Vibrionales</taxon>
        <taxon>Vibrionaceae</taxon>
        <taxon>Vibrio</taxon>
    </lineage>
</organism>
<reference evidence="2 3" key="1">
    <citation type="submission" date="2016-09" db="EMBL/GenBank/DDBJ databases">
        <title>Isolation, identification and antibiotic sensitivity analysis of bacterial pathogen from juvenile Hippocampus erectus with tail-rotted disease.</title>
        <authorList>
            <person name="Yang Q."/>
        </authorList>
    </citation>
    <scope>NUCLEOTIDE SEQUENCE [LARGE SCALE GENOMIC DNA]</scope>
    <source>
        <strain evidence="2 3">HM-10</strain>
    </source>
</reference>
<name>A0ABX3D9D6_9VIBR</name>
<protein>
    <recommendedName>
        <fullName evidence="1">N-acetyltransferase domain-containing protein</fullName>
    </recommendedName>
</protein>
<evidence type="ECO:0000313" key="3">
    <source>
        <dbReference type="Proteomes" id="UP000180133"/>
    </source>
</evidence>
<comment type="caution">
    <text evidence="2">The sequence shown here is derived from an EMBL/GenBank/DDBJ whole genome shotgun (WGS) entry which is preliminary data.</text>
</comment>
<evidence type="ECO:0000313" key="2">
    <source>
        <dbReference type="EMBL" id="OHY93759.1"/>
    </source>
</evidence>
<accession>A0ABX3D9D6</accession>
<dbReference type="CDD" id="cd04301">
    <property type="entry name" value="NAT_SF"/>
    <property type="match status" value="1"/>
</dbReference>
<sequence length="165" mass="19367">MKIEVHEISPNEKELIQNLLQFYEYEFSIYEEDDVDENGDFEIADVDEYFEIREYTPLLVRVSGQPAGFVIVNSDPNAENGRYLIEEFFIMKRFQEKGVGREVAGQVFDMFGQDWVVRVISENLKGQSFWEKVIDSYTSGRFLTEVFNDKSWEGPIYTFSKPPKI</sequence>
<dbReference type="PROSITE" id="PS51186">
    <property type="entry name" value="GNAT"/>
    <property type="match status" value="1"/>
</dbReference>
<dbReference type="Proteomes" id="UP000180133">
    <property type="component" value="Unassembled WGS sequence"/>
</dbReference>
<dbReference type="SUPFAM" id="SSF55729">
    <property type="entry name" value="Acyl-CoA N-acyltransferases (Nat)"/>
    <property type="match status" value="1"/>
</dbReference>